<protein>
    <recommendedName>
        <fullName evidence="3">legumain</fullName>
        <ecNumber evidence="3">3.4.22.34</ecNumber>
    </recommendedName>
</protein>
<feature type="signal peptide" evidence="9">
    <location>
        <begin position="1"/>
        <end position="21"/>
    </location>
</feature>
<keyword evidence="5 9" id="KW-0732">Signal</keyword>
<dbReference type="InterPro" id="IPR046427">
    <property type="entry name" value="Legumain_prodom_sf"/>
</dbReference>
<evidence type="ECO:0000259" key="10">
    <source>
        <dbReference type="Pfam" id="PF20985"/>
    </source>
</evidence>
<evidence type="ECO:0000256" key="2">
    <source>
        <dbReference type="ARBA" id="ARBA00009941"/>
    </source>
</evidence>
<dbReference type="Pfam" id="PF01650">
    <property type="entry name" value="Peptidase_C13"/>
    <property type="match status" value="1"/>
</dbReference>
<dbReference type="CDD" id="cd21115">
    <property type="entry name" value="legumain_C"/>
    <property type="match status" value="1"/>
</dbReference>
<dbReference type="InterPro" id="IPR048501">
    <property type="entry name" value="Legum_prodom"/>
</dbReference>
<organism evidence="12">
    <name type="scientific">Clastoptera arizonana</name>
    <name type="common">Arizona spittle bug</name>
    <dbReference type="NCBI Taxonomy" id="38151"/>
    <lineage>
        <taxon>Eukaryota</taxon>
        <taxon>Metazoa</taxon>
        <taxon>Ecdysozoa</taxon>
        <taxon>Arthropoda</taxon>
        <taxon>Hexapoda</taxon>
        <taxon>Insecta</taxon>
        <taxon>Pterygota</taxon>
        <taxon>Neoptera</taxon>
        <taxon>Paraneoptera</taxon>
        <taxon>Hemiptera</taxon>
        <taxon>Auchenorrhyncha</taxon>
        <taxon>Cercopoidea</taxon>
        <taxon>Clastopteridae</taxon>
        <taxon>Clastoptera</taxon>
    </lineage>
</organism>
<dbReference type="GO" id="GO:0005773">
    <property type="term" value="C:vacuole"/>
    <property type="evidence" value="ECO:0007669"/>
    <property type="project" value="GOC"/>
</dbReference>
<gene>
    <name evidence="12" type="ORF">g.4360</name>
    <name evidence="11" type="ORF">g.4361</name>
</gene>
<dbReference type="EMBL" id="GEDC01008937">
    <property type="protein sequence ID" value="JAS28361.1"/>
    <property type="molecule type" value="Transcribed_RNA"/>
</dbReference>
<evidence type="ECO:0000256" key="1">
    <source>
        <dbReference type="ARBA" id="ARBA00000810"/>
    </source>
</evidence>
<evidence type="ECO:0000256" key="4">
    <source>
        <dbReference type="ARBA" id="ARBA00022670"/>
    </source>
</evidence>
<dbReference type="PANTHER" id="PTHR12000:SF42">
    <property type="entry name" value="LEGUMAIN"/>
    <property type="match status" value="1"/>
</dbReference>
<dbReference type="Gene3D" id="3.40.50.1460">
    <property type="match status" value="1"/>
</dbReference>
<comment type="catalytic activity">
    <reaction evidence="1">
        <text>Hydrolysis of proteins and small molecule substrates at -Asn-|-Xaa- bonds.</text>
        <dbReference type="EC" id="3.4.22.34"/>
    </reaction>
</comment>
<evidence type="ECO:0000256" key="6">
    <source>
        <dbReference type="ARBA" id="ARBA00022801"/>
    </source>
</evidence>
<sequence>MENHFLSLLYTLLVSITLLECQQHHLLPDGGQIWALLVAGSSGYINYRHQADVCHAYQILHRNGIPDSNIIVMMHDDIAFSKDNPTQGIIINKPNGPNVYPGVLKDYTGKDVNVKNFLNVLSGNKTAMQGIGSGRVIDSGPNDHIFLNFVDHGSIGMLLFEDEELLASDFINAIEKMDADKRFKKMVVYIEACYSGSMFDNLLPDDLNIFVTTATDPHESSYAMYYDNKRNTYLGDVFSEMWMDDSEDENLAVESLNHQFQRVRTLTNTSHVEEYGDLDIGTTKLKEVIGFNPESLKSRKSDRTKIDAVPQDHVAVALLTKALAWTDSPEEAKEIHGKLQQLFKKREEMNKMIRNILEKSIANVKHLYKVLASRPSLTKRNIQCYEDLVKHLSSRCFSIAQNPYATTLVGKFSNLCNLPSFNSTIAKLAMNEVCSNNIILKGVL</sequence>
<dbReference type="Gene3D" id="1.10.132.130">
    <property type="match status" value="1"/>
</dbReference>
<dbReference type="GO" id="GO:0004197">
    <property type="term" value="F:cysteine-type endopeptidase activity"/>
    <property type="evidence" value="ECO:0007669"/>
    <property type="project" value="UniProtKB-EC"/>
</dbReference>
<dbReference type="EC" id="3.4.22.34" evidence="3"/>
<evidence type="ECO:0000256" key="3">
    <source>
        <dbReference type="ARBA" id="ARBA00012628"/>
    </source>
</evidence>
<dbReference type="AlphaFoldDB" id="A0A1B6DRR5"/>
<keyword evidence="7" id="KW-0788">Thiol protease</keyword>
<comment type="similarity">
    <text evidence="2">Belongs to the peptidase C13 family.</text>
</comment>
<dbReference type="GO" id="GO:0051603">
    <property type="term" value="P:proteolysis involved in protein catabolic process"/>
    <property type="evidence" value="ECO:0007669"/>
    <property type="project" value="TreeGrafter"/>
</dbReference>
<evidence type="ECO:0000313" key="11">
    <source>
        <dbReference type="EMBL" id="JAS20310.1"/>
    </source>
</evidence>
<dbReference type="EMBL" id="GEDC01016988">
    <property type="protein sequence ID" value="JAS20310.1"/>
    <property type="molecule type" value="Transcribed_RNA"/>
</dbReference>
<evidence type="ECO:0000256" key="8">
    <source>
        <dbReference type="PIRSR" id="PIRSR019663-1"/>
    </source>
</evidence>
<dbReference type="PANTHER" id="PTHR12000">
    <property type="entry name" value="HEMOGLOBINASE FAMILY MEMBER"/>
    <property type="match status" value="1"/>
</dbReference>
<evidence type="ECO:0000256" key="5">
    <source>
        <dbReference type="ARBA" id="ARBA00022729"/>
    </source>
</evidence>
<dbReference type="PRINTS" id="PR00776">
    <property type="entry name" value="HEMOGLOBNASE"/>
</dbReference>
<dbReference type="PIRSF" id="PIRSF019663">
    <property type="entry name" value="Legumain"/>
    <property type="match status" value="1"/>
</dbReference>
<keyword evidence="6" id="KW-0378">Hydrolase</keyword>
<name>A0A1B6DRR5_9HEMI</name>
<dbReference type="InterPro" id="IPR001096">
    <property type="entry name" value="Peptidase_C13"/>
</dbReference>
<evidence type="ECO:0000313" key="12">
    <source>
        <dbReference type="EMBL" id="JAS28361.1"/>
    </source>
</evidence>
<feature type="active site" description="Nucleophile" evidence="8">
    <location>
        <position position="193"/>
    </location>
</feature>
<dbReference type="FunFam" id="3.40.50.1460:FF:000006">
    <property type="entry name" value="Legumain"/>
    <property type="match status" value="1"/>
</dbReference>
<evidence type="ECO:0000256" key="7">
    <source>
        <dbReference type="ARBA" id="ARBA00022807"/>
    </source>
</evidence>
<dbReference type="Pfam" id="PF20985">
    <property type="entry name" value="Legum_prodom"/>
    <property type="match status" value="1"/>
</dbReference>
<keyword evidence="4" id="KW-0645">Protease</keyword>
<evidence type="ECO:0000256" key="9">
    <source>
        <dbReference type="SAM" id="SignalP"/>
    </source>
</evidence>
<proteinExistence type="inferred from homology"/>
<dbReference type="GO" id="GO:0006624">
    <property type="term" value="P:vacuolar protein processing"/>
    <property type="evidence" value="ECO:0007669"/>
    <property type="project" value="TreeGrafter"/>
</dbReference>
<feature type="domain" description="Legumain prodomain" evidence="10">
    <location>
        <begin position="338"/>
        <end position="434"/>
    </location>
</feature>
<accession>A0A1B6DRR5</accession>
<feature type="chain" id="PRO_5008581471" description="legumain" evidence="9">
    <location>
        <begin position="22"/>
        <end position="444"/>
    </location>
</feature>
<feature type="active site" evidence="8">
    <location>
        <position position="152"/>
    </location>
</feature>
<reference evidence="12" key="1">
    <citation type="submission" date="2015-12" db="EMBL/GenBank/DDBJ databases">
        <title>De novo transcriptome assembly of four potential Pierce s Disease insect vectors from Arizona vineyards.</title>
        <authorList>
            <person name="Tassone E.E."/>
        </authorList>
    </citation>
    <scope>NUCLEOTIDE SEQUENCE</scope>
</reference>